<evidence type="ECO:0000313" key="2">
    <source>
        <dbReference type="EMBL" id="PWA87325.1"/>
    </source>
</evidence>
<gene>
    <name evidence="2" type="ORF">CTI12_AA132020</name>
</gene>
<reference evidence="2 3" key="1">
    <citation type="journal article" date="2018" name="Mol. Plant">
        <title>The genome of Artemisia annua provides insight into the evolution of Asteraceae family and artemisinin biosynthesis.</title>
        <authorList>
            <person name="Shen Q."/>
            <person name="Zhang L."/>
            <person name="Liao Z."/>
            <person name="Wang S."/>
            <person name="Yan T."/>
            <person name="Shi P."/>
            <person name="Liu M."/>
            <person name="Fu X."/>
            <person name="Pan Q."/>
            <person name="Wang Y."/>
            <person name="Lv Z."/>
            <person name="Lu X."/>
            <person name="Zhang F."/>
            <person name="Jiang W."/>
            <person name="Ma Y."/>
            <person name="Chen M."/>
            <person name="Hao X."/>
            <person name="Li L."/>
            <person name="Tang Y."/>
            <person name="Lv G."/>
            <person name="Zhou Y."/>
            <person name="Sun X."/>
            <person name="Brodelius P.E."/>
            <person name="Rose J.K.C."/>
            <person name="Tang K."/>
        </authorList>
    </citation>
    <scope>NUCLEOTIDE SEQUENCE [LARGE SCALE GENOMIC DNA]</scope>
    <source>
        <strain evidence="3">cv. Huhao1</strain>
        <tissue evidence="2">Leaf</tissue>
    </source>
</reference>
<sequence>MVYSILWPEPASLYMLHTQTLEVFIGIKPTRLPQGTANTQESISRSLKLRGVLASEEIKAPQLKDKQNILWILPQITGGQTQDDEDVQEVQENYDVRKRKQSNKAEKKLDVGRRGGFGKSVGSYLDMSKSRE</sequence>
<evidence type="ECO:0000313" key="3">
    <source>
        <dbReference type="Proteomes" id="UP000245207"/>
    </source>
</evidence>
<accession>A0A2U1PNK9</accession>
<evidence type="ECO:0000256" key="1">
    <source>
        <dbReference type="SAM" id="MobiDB-lite"/>
    </source>
</evidence>
<feature type="compositionally biased region" description="Basic and acidic residues" evidence="1">
    <location>
        <begin position="103"/>
        <end position="113"/>
    </location>
</feature>
<organism evidence="2 3">
    <name type="scientific">Artemisia annua</name>
    <name type="common">Sweet wormwood</name>
    <dbReference type="NCBI Taxonomy" id="35608"/>
    <lineage>
        <taxon>Eukaryota</taxon>
        <taxon>Viridiplantae</taxon>
        <taxon>Streptophyta</taxon>
        <taxon>Embryophyta</taxon>
        <taxon>Tracheophyta</taxon>
        <taxon>Spermatophyta</taxon>
        <taxon>Magnoliopsida</taxon>
        <taxon>eudicotyledons</taxon>
        <taxon>Gunneridae</taxon>
        <taxon>Pentapetalae</taxon>
        <taxon>asterids</taxon>
        <taxon>campanulids</taxon>
        <taxon>Asterales</taxon>
        <taxon>Asteraceae</taxon>
        <taxon>Asteroideae</taxon>
        <taxon>Anthemideae</taxon>
        <taxon>Artemisiinae</taxon>
        <taxon>Artemisia</taxon>
    </lineage>
</organism>
<name>A0A2U1PNK9_ARTAN</name>
<feature type="region of interest" description="Disordered" evidence="1">
    <location>
        <begin position="93"/>
        <end position="132"/>
    </location>
</feature>
<dbReference type="AlphaFoldDB" id="A0A2U1PNK9"/>
<dbReference type="Proteomes" id="UP000245207">
    <property type="component" value="Unassembled WGS sequence"/>
</dbReference>
<protein>
    <submittedName>
        <fullName evidence="2">Uncharacterized protein</fullName>
    </submittedName>
</protein>
<keyword evidence="3" id="KW-1185">Reference proteome</keyword>
<comment type="caution">
    <text evidence="2">The sequence shown here is derived from an EMBL/GenBank/DDBJ whole genome shotgun (WGS) entry which is preliminary data.</text>
</comment>
<dbReference type="EMBL" id="PKPP01000925">
    <property type="protein sequence ID" value="PWA87325.1"/>
    <property type="molecule type" value="Genomic_DNA"/>
</dbReference>
<proteinExistence type="predicted"/>